<dbReference type="EMBL" id="JANPWB010000013">
    <property type="protein sequence ID" value="KAJ1104966.1"/>
    <property type="molecule type" value="Genomic_DNA"/>
</dbReference>
<proteinExistence type="predicted"/>
<comment type="caution">
    <text evidence="2">The sequence shown here is derived from an EMBL/GenBank/DDBJ whole genome shotgun (WGS) entry which is preliminary data.</text>
</comment>
<sequence length="130" mass="13819">MSTEALSWYTVVAKDSPTHRALPTGSLNPLRGAPGPGDAHGAAGLGGPAREREERGEPGRVRSHESAEWRRPGDSHQQREKCGDPQSSRGEGKEPGVLGEGEAPEREDRALERLLSSSLRSPSPPLPPSS</sequence>
<evidence type="ECO:0000313" key="3">
    <source>
        <dbReference type="Proteomes" id="UP001066276"/>
    </source>
</evidence>
<feature type="compositionally biased region" description="Basic and acidic residues" evidence="1">
    <location>
        <begin position="49"/>
        <end position="83"/>
    </location>
</feature>
<reference evidence="2" key="1">
    <citation type="journal article" date="2022" name="bioRxiv">
        <title>Sequencing and chromosome-scale assembly of the giantPleurodeles waltlgenome.</title>
        <authorList>
            <person name="Brown T."/>
            <person name="Elewa A."/>
            <person name="Iarovenko S."/>
            <person name="Subramanian E."/>
            <person name="Araus A.J."/>
            <person name="Petzold A."/>
            <person name="Susuki M."/>
            <person name="Suzuki K.-i.T."/>
            <person name="Hayashi T."/>
            <person name="Toyoda A."/>
            <person name="Oliveira C."/>
            <person name="Osipova E."/>
            <person name="Leigh N.D."/>
            <person name="Simon A."/>
            <person name="Yun M.H."/>
        </authorList>
    </citation>
    <scope>NUCLEOTIDE SEQUENCE</scope>
    <source>
        <strain evidence="2">20211129_DDA</strain>
        <tissue evidence="2">Liver</tissue>
    </source>
</reference>
<evidence type="ECO:0000313" key="2">
    <source>
        <dbReference type="EMBL" id="KAJ1104966.1"/>
    </source>
</evidence>
<feature type="compositionally biased region" description="Basic and acidic residues" evidence="1">
    <location>
        <begin position="103"/>
        <end position="112"/>
    </location>
</feature>
<keyword evidence="3" id="KW-1185">Reference proteome</keyword>
<evidence type="ECO:0000256" key="1">
    <source>
        <dbReference type="SAM" id="MobiDB-lite"/>
    </source>
</evidence>
<protein>
    <submittedName>
        <fullName evidence="2">Uncharacterized protein</fullName>
    </submittedName>
</protein>
<dbReference type="Proteomes" id="UP001066276">
    <property type="component" value="Chromosome 9"/>
</dbReference>
<organism evidence="2 3">
    <name type="scientific">Pleurodeles waltl</name>
    <name type="common">Iberian ribbed newt</name>
    <dbReference type="NCBI Taxonomy" id="8319"/>
    <lineage>
        <taxon>Eukaryota</taxon>
        <taxon>Metazoa</taxon>
        <taxon>Chordata</taxon>
        <taxon>Craniata</taxon>
        <taxon>Vertebrata</taxon>
        <taxon>Euteleostomi</taxon>
        <taxon>Amphibia</taxon>
        <taxon>Batrachia</taxon>
        <taxon>Caudata</taxon>
        <taxon>Salamandroidea</taxon>
        <taxon>Salamandridae</taxon>
        <taxon>Pleurodelinae</taxon>
        <taxon>Pleurodeles</taxon>
    </lineage>
</organism>
<feature type="region of interest" description="Disordered" evidence="1">
    <location>
        <begin position="1"/>
        <end position="130"/>
    </location>
</feature>
<gene>
    <name evidence="2" type="ORF">NDU88_002374</name>
</gene>
<dbReference type="AlphaFoldDB" id="A0AAV7MNK6"/>
<accession>A0AAV7MNK6</accession>
<name>A0AAV7MNK6_PLEWA</name>
<feature type="compositionally biased region" description="Low complexity" evidence="1">
    <location>
        <begin position="32"/>
        <end position="42"/>
    </location>
</feature>